<dbReference type="PANTHER" id="PTHR33507">
    <property type="entry name" value="INNER MEMBRANE PROTEIN YBBJ"/>
    <property type="match status" value="1"/>
</dbReference>
<evidence type="ECO:0000256" key="3">
    <source>
        <dbReference type="ARBA" id="ARBA00022989"/>
    </source>
</evidence>
<protein>
    <recommendedName>
        <fullName evidence="6">NfeD-like C-terminal domain-containing protein</fullName>
    </recommendedName>
</protein>
<dbReference type="GO" id="GO:0005886">
    <property type="term" value="C:plasma membrane"/>
    <property type="evidence" value="ECO:0007669"/>
    <property type="project" value="TreeGrafter"/>
</dbReference>
<dbReference type="InterPro" id="IPR002810">
    <property type="entry name" value="NfeD-like_C"/>
</dbReference>
<dbReference type="EMBL" id="BJXJ01000006">
    <property type="protein sequence ID" value="GEM74710.1"/>
    <property type="molecule type" value="Genomic_DNA"/>
</dbReference>
<keyword evidence="4 5" id="KW-0472">Membrane</keyword>
<gene>
    <name evidence="7" type="ORF">VSA01S_08220</name>
</gene>
<evidence type="ECO:0000256" key="5">
    <source>
        <dbReference type="SAM" id="Phobius"/>
    </source>
</evidence>
<feature type="transmembrane region" description="Helical" evidence="5">
    <location>
        <begin position="12"/>
        <end position="30"/>
    </location>
</feature>
<sequence>MLMDLFALLDSITFWHWIAIGLALLCVELIGTAGYFLWLGISALLVGGILYALPMSWQMQWFSFAAFSLVTTWVWWRSQKAKDHQSDKNRTLNQKHKQLIGNIITLDQDFTVGMNRLRVGDTTWSAESEHNLPAGTRVEIMDVEGIILKIKPVSR</sequence>
<keyword evidence="3 5" id="KW-1133">Transmembrane helix</keyword>
<dbReference type="Pfam" id="PF01957">
    <property type="entry name" value="NfeD"/>
    <property type="match status" value="1"/>
</dbReference>
<evidence type="ECO:0000256" key="4">
    <source>
        <dbReference type="ARBA" id="ARBA00023136"/>
    </source>
</evidence>
<feature type="domain" description="NfeD-like C-terminal" evidence="6">
    <location>
        <begin position="97"/>
        <end position="152"/>
    </location>
</feature>
<evidence type="ECO:0000313" key="8">
    <source>
        <dbReference type="Proteomes" id="UP000321922"/>
    </source>
</evidence>
<dbReference type="AlphaFoldDB" id="A0A511QBN7"/>
<accession>A0A511QBN7</accession>
<evidence type="ECO:0000256" key="2">
    <source>
        <dbReference type="ARBA" id="ARBA00022692"/>
    </source>
</evidence>
<comment type="caution">
    <text evidence="7">The sequence shown here is derived from an EMBL/GenBank/DDBJ whole genome shotgun (WGS) entry which is preliminary data.</text>
</comment>
<dbReference type="Proteomes" id="UP000321922">
    <property type="component" value="Unassembled WGS sequence"/>
</dbReference>
<reference evidence="7 8" key="1">
    <citation type="submission" date="2019-07" db="EMBL/GenBank/DDBJ databases">
        <title>Whole genome shotgun sequence of Vibrio sagamiensis NBRC 104589.</title>
        <authorList>
            <person name="Hosoyama A."/>
            <person name="Uohara A."/>
            <person name="Ohji S."/>
            <person name="Ichikawa N."/>
        </authorList>
    </citation>
    <scope>NUCLEOTIDE SEQUENCE [LARGE SCALE GENOMIC DNA]</scope>
    <source>
        <strain evidence="7 8">NBRC 104589</strain>
    </source>
</reference>
<dbReference type="InterPro" id="IPR052165">
    <property type="entry name" value="Membrane_assoc_protease"/>
</dbReference>
<name>A0A511QBN7_9VIBR</name>
<proteinExistence type="predicted"/>
<keyword evidence="8" id="KW-1185">Reference proteome</keyword>
<comment type="subcellular location">
    <subcellularLocation>
        <location evidence="1">Membrane</location>
        <topology evidence="1">Multi-pass membrane protein</topology>
    </subcellularLocation>
</comment>
<dbReference type="InterPro" id="IPR012340">
    <property type="entry name" value="NA-bd_OB-fold"/>
</dbReference>
<evidence type="ECO:0000259" key="6">
    <source>
        <dbReference type="Pfam" id="PF01957"/>
    </source>
</evidence>
<feature type="transmembrane region" description="Helical" evidence="5">
    <location>
        <begin position="35"/>
        <end position="53"/>
    </location>
</feature>
<evidence type="ECO:0000256" key="1">
    <source>
        <dbReference type="ARBA" id="ARBA00004141"/>
    </source>
</evidence>
<keyword evidence="2 5" id="KW-0812">Transmembrane</keyword>
<dbReference type="Gene3D" id="2.40.50.140">
    <property type="entry name" value="Nucleic acid-binding proteins"/>
    <property type="match status" value="1"/>
</dbReference>
<evidence type="ECO:0000313" key="7">
    <source>
        <dbReference type="EMBL" id="GEM74710.1"/>
    </source>
</evidence>
<organism evidence="7 8">
    <name type="scientific">Vibrio sagamiensis NBRC 104589</name>
    <dbReference type="NCBI Taxonomy" id="1219064"/>
    <lineage>
        <taxon>Bacteria</taxon>
        <taxon>Pseudomonadati</taxon>
        <taxon>Pseudomonadota</taxon>
        <taxon>Gammaproteobacteria</taxon>
        <taxon>Vibrionales</taxon>
        <taxon>Vibrionaceae</taxon>
        <taxon>Vibrio</taxon>
    </lineage>
</organism>
<feature type="transmembrane region" description="Helical" evidence="5">
    <location>
        <begin position="59"/>
        <end position="76"/>
    </location>
</feature>
<dbReference type="SUPFAM" id="SSF141322">
    <property type="entry name" value="NfeD domain-like"/>
    <property type="match status" value="1"/>
</dbReference>
<dbReference type="PANTHER" id="PTHR33507:SF3">
    <property type="entry name" value="INNER MEMBRANE PROTEIN YBBJ"/>
    <property type="match status" value="1"/>
</dbReference>